<dbReference type="STRING" id="1224164.B843_00465"/>
<evidence type="ECO:0000313" key="1">
    <source>
        <dbReference type="EMBL" id="AHI21489.1"/>
    </source>
</evidence>
<reference evidence="1 2" key="1">
    <citation type="submission" date="2013-02" db="EMBL/GenBank/DDBJ databases">
        <title>The complete genome sequence of Corynebacterium vitaeruminis DSM 20294.</title>
        <authorList>
            <person name="Ruckert C."/>
            <person name="Albersmeier A."/>
            <person name="Kalinowski J."/>
        </authorList>
    </citation>
    <scope>NUCLEOTIDE SEQUENCE [LARGE SCALE GENOMIC DNA]</scope>
    <source>
        <strain evidence="2">ATCC 10234</strain>
    </source>
</reference>
<dbReference type="KEGG" id="cvt:B843_00465"/>
<sequence length="264" mass="29968">MGESEEKERIKTFKSLLGADVALFLIDAARLKEFPGEEEYLNAVFNHFRNSLSNMKDRILDDGKKLEQFPRLWIIALTKADLLPEMTVGDFQDLVIQKSAAELNELREVLSSFIVSDDALSIDDYVLLSSAKFASGKIDPRNQKGIDILLPLATLLPVERFLKWNKLKLLPMRLLSKKFAQLVMPFMQQKLPKLVKKLPLHKNQKIINGAVALIPTIAEMALDDLLELKSEALEEHEFYVALMADFMTKLKVAESEHVFAEGQL</sequence>
<accession>W5XXT4</accession>
<dbReference type="Proteomes" id="UP000019222">
    <property type="component" value="Chromosome"/>
</dbReference>
<proteinExistence type="predicted"/>
<dbReference type="eggNOG" id="COG1100">
    <property type="taxonomic scope" value="Bacteria"/>
</dbReference>
<protein>
    <submittedName>
        <fullName evidence="1">Uncharacterized protein</fullName>
    </submittedName>
</protein>
<keyword evidence="2" id="KW-1185">Reference proteome</keyword>
<evidence type="ECO:0000313" key="2">
    <source>
        <dbReference type="Proteomes" id="UP000019222"/>
    </source>
</evidence>
<dbReference type="HOGENOM" id="CLU_061966_0_0_11"/>
<dbReference type="AlphaFoldDB" id="W5XXT4"/>
<organism evidence="1 2">
    <name type="scientific">Corynebacterium vitaeruminis DSM 20294</name>
    <dbReference type="NCBI Taxonomy" id="1224164"/>
    <lineage>
        <taxon>Bacteria</taxon>
        <taxon>Bacillati</taxon>
        <taxon>Actinomycetota</taxon>
        <taxon>Actinomycetes</taxon>
        <taxon>Mycobacteriales</taxon>
        <taxon>Corynebacteriaceae</taxon>
        <taxon>Corynebacterium</taxon>
    </lineage>
</organism>
<gene>
    <name evidence="1" type="ORF">B843_00465</name>
</gene>
<dbReference type="EMBL" id="CP004353">
    <property type="protein sequence ID" value="AHI21489.1"/>
    <property type="molecule type" value="Genomic_DNA"/>
</dbReference>
<name>W5XXT4_9CORY</name>